<feature type="region of interest" description="Disordered" evidence="7">
    <location>
        <begin position="1"/>
        <end position="28"/>
    </location>
</feature>
<keyword evidence="10" id="KW-1185">Reference proteome</keyword>
<dbReference type="InterPro" id="IPR001678">
    <property type="entry name" value="MeTrfase_RsmB-F_NOP2_dom"/>
</dbReference>
<dbReference type="PANTHER" id="PTHR22807:SF4">
    <property type="entry name" value="28S RRNA (CYTOSINE-C(5))-METHYLTRANSFERASE"/>
    <property type="match status" value="1"/>
</dbReference>
<dbReference type="PANTHER" id="PTHR22807">
    <property type="entry name" value="NOP2 YEAST -RELATED NOL1/NOP2/FMU SUN DOMAIN-CONTAINING"/>
    <property type="match status" value="1"/>
</dbReference>
<evidence type="ECO:0000256" key="3">
    <source>
        <dbReference type="ARBA" id="ARBA00022691"/>
    </source>
</evidence>
<gene>
    <name evidence="9" type="ORF">RJ639_000638</name>
</gene>
<proteinExistence type="inferred from homology"/>
<dbReference type="PROSITE" id="PS51686">
    <property type="entry name" value="SAM_MT_RSMB_NOP"/>
    <property type="match status" value="1"/>
</dbReference>
<feature type="region of interest" description="Disordered" evidence="7">
    <location>
        <begin position="95"/>
        <end position="114"/>
    </location>
</feature>
<accession>A0AA89BFC9</accession>
<keyword evidence="2 6" id="KW-0808">Transferase</keyword>
<evidence type="ECO:0000313" key="9">
    <source>
        <dbReference type="EMBL" id="KAK3041714.1"/>
    </source>
</evidence>
<evidence type="ECO:0000259" key="8">
    <source>
        <dbReference type="PROSITE" id="PS51686"/>
    </source>
</evidence>
<dbReference type="FunFam" id="3.40.50.150:FF:000164">
    <property type="entry name" value="Methyltransferase NSUN5, putative"/>
    <property type="match status" value="1"/>
</dbReference>
<comment type="caution">
    <text evidence="9">The sequence shown here is derived from an EMBL/GenBank/DDBJ whole genome shotgun (WGS) entry which is preliminary data.</text>
</comment>
<dbReference type="GO" id="GO:0005730">
    <property type="term" value="C:nucleolus"/>
    <property type="evidence" value="ECO:0007669"/>
    <property type="project" value="TreeGrafter"/>
</dbReference>
<feature type="binding site" evidence="6">
    <location>
        <position position="338"/>
    </location>
    <ligand>
        <name>S-adenosyl-L-methionine</name>
        <dbReference type="ChEBI" id="CHEBI:59789"/>
    </ligand>
</feature>
<evidence type="ECO:0000256" key="2">
    <source>
        <dbReference type="ARBA" id="ARBA00022679"/>
    </source>
</evidence>
<reference evidence="9" key="1">
    <citation type="submission" date="2022-12" db="EMBL/GenBank/DDBJ databases">
        <title>Draft genome assemblies for two species of Escallonia (Escalloniales).</title>
        <authorList>
            <person name="Chanderbali A."/>
            <person name="Dervinis C."/>
            <person name="Anghel I."/>
            <person name="Soltis D."/>
            <person name="Soltis P."/>
            <person name="Zapata F."/>
        </authorList>
    </citation>
    <scope>NUCLEOTIDE SEQUENCE</scope>
    <source>
        <strain evidence="9">UCBG64.0493</strain>
        <tissue evidence="9">Leaf</tissue>
    </source>
</reference>
<organism evidence="9 10">
    <name type="scientific">Escallonia herrerae</name>
    <dbReference type="NCBI Taxonomy" id="1293975"/>
    <lineage>
        <taxon>Eukaryota</taxon>
        <taxon>Viridiplantae</taxon>
        <taxon>Streptophyta</taxon>
        <taxon>Embryophyta</taxon>
        <taxon>Tracheophyta</taxon>
        <taxon>Spermatophyta</taxon>
        <taxon>Magnoliopsida</taxon>
        <taxon>eudicotyledons</taxon>
        <taxon>Gunneridae</taxon>
        <taxon>Pentapetalae</taxon>
        <taxon>asterids</taxon>
        <taxon>campanulids</taxon>
        <taxon>Escalloniales</taxon>
        <taxon>Escalloniaceae</taxon>
        <taxon>Escallonia</taxon>
    </lineage>
</organism>
<feature type="binding site" evidence="6">
    <location>
        <begin position="314"/>
        <end position="320"/>
    </location>
    <ligand>
        <name>S-adenosyl-L-methionine</name>
        <dbReference type="ChEBI" id="CHEBI:59789"/>
    </ligand>
</feature>
<evidence type="ECO:0000256" key="7">
    <source>
        <dbReference type="SAM" id="MobiDB-lite"/>
    </source>
</evidence>
<dbReference type="InterPro" id="IPR049561">
    <property type="entry name" value="NSUN5_7_fdxn-like"/>
</dbReference>
<comment type="caution">
    <text evidence="6">Lacks conserved residue(s) required for the propagation of feature annotation.</text>
</comment>
<feature type="compositionally biased region" description="Basic and acidic residues" evidence="7">
    <location>
        <begin position="95"/>
        <end position="105"/>
    </location>
</feature>
<sequence length="586" mass="65068">MVQRKRPALAGTEPKSQPSRDRRLSNAERSSYFVRREAAKVLRSVLQGDARRRAVGSIKTLIYSPSVRNKKATFALVCQTLKCKGISDEETLKEARKEDDVRRPGSDNTQFSTKTEEDKLWPEHHFAEEEVEEDLKACSRDKAPDFPIMKDVLEAASVLNSRWKKQVELMYIITYDILFGQVATSLVGDAEKFLLLRKDALQSALAKLLVRKRANHLEDLMALYHIPGMCVSKPRYVRVNTLKLDLKSALHELGKQNKVHMDDMVPDVLVLPPGTDLHNHPLVINGSIFLQGKASSMVAVALGPKPGWEVLDACSAPGNKTAHLAALMRGEGKIIACELNKDRVTRLADTIKLASADSILLVVYSSNKYDPHVVRMCTHIYQKTGGAYAPCYLVRAILLDPSCSGSGTAADRLDHLLPSFNTEGHADAADIHRLTKLAAFQKKALAHALSFPAVEKIVYSTCSIHQIENEDVIKSLLPLAKSLGFQLATPFPQWPRRGLPVIEGAEHLLRTDPVEDKEGFFIALFVKTSIKPSEEPLTSTSNANNKVLITRRRKPMNKFLASTPFSKVSRIFQLGITDGSCAMSYQ</sequence>
<evidence type="ECO:0000313" key="10">
    <source>
        <dbReference type="Proteomes" id="UP001188597"/>
    </source>
</evidence>
<feature type="non-terminal residue" evidence="9">
    <location>
        <position position="586"/>
    </location>
</feature>
<dbReference type="InterPro" id="IPR029063">
    <property type="entry name" value="SAM-dependent_MTases_sf"/>
</dbReference>
<dbReference type="GO" id="GO:0008173">
    <property type="term" value="F:RNA methyltransferase activity"/>
    <property type="evidence" value="ECO:0007669"/>
    <property type="project" value="InterPro"/>
</dbReference>
<dbReference type="SUPFAM" id="SSF53335">
    <property type="entry name" value="S-adenosyl-L-methionine-dependent methyltransferases"/>
    <property type="match status" value="1"/>
</dbReference>
<dbReference type="InterPro" id="IPR023267">
    <property type="entry name" value="RCMT"/>
</dbReference>
<keyword evidence="3 6" id="KW-0949">S-adenosyl-L-methionine</keyword>
<evidence type="ECO:0000256" key="4">
    <source>
        <dbReference type="ARBA" id="ARBA00022884"/>
    </source>
</evidence>
<keyword evidence="4 6" id="KW-0694">RNA-binding</keyword>
<dbReference type="Gene3D" id="3.40.50.150">
    <property type="entry name" value="Vaccinia Virus protein VP39"/>
    <property type="match status" value="1"/>
</dbReference>
<dbReference type="Pfam" id="PF01189">
    <property type="entry name" value="Methyltr_RsmB-F"/>
    <property type="match status" value="1"/>
</dbReference>
<dbReference type="Pfam" id="PF21148">
    <property type="entry name" value="NSUN5_fdxn-like"/>
    <property type="match status" value="1"/>
</dbReference>
<evidence type="ECO:0000256" key="5">
    <source>
        <dbReference type="ARBA" id="ARBA00053002"/>
    </source>
</evidence>
<dbReference type="Proteomes" id="UP001188597">
    <property type="component" value="Unassembled WGS sequence"/>
</dbReference>
<dbReference type="PRINTS" id="PR02008">
    <property type="entry name" value="RCMTFAMILY"/>
</dbReference>
<evidence type="ECO:0000256" key="6">
    <source>
        <dbReference type="PROSITE-ProRule" id="PRU01023"/>
    </source>
</evidence>
<protein>
    <recommendedName>
        <fullName evidence="8">SAM-dependent MTase RsmB/NOP-type domain-containing protein</fullName>
    </recommendedName>
</protein>
<dbReference type="GO" id="GO:0070475">
    <property type="term" value="P:rRNA base methylation"/>
    <property type="evidence" value="ECO:0007669"/>
    <property type="project" value="TreeGrafter"/>
</dbReference>
<dbReference type="Gene3D" id="3.30.70.1170">
    <property type="entry name" value="Sun protein, domain 3"/>
    <property type="match status" value="1"/>
</dbReference>
<dbReference type="GO" id="GO:0003723">
    <property type="term" value="F:RNA binding"/>
    <property type="evidence" value="ECO:0007669"/>
    <property type="project" value="UniProtKB-UniRule"/>
</dbReference>
<evidence type="ECO:0000256" key="1">
    <source>
        <dbReference type="ARBA" id="ARBA00022603"/>
    </source>
</evidence>
<dbReference type="EMBL" id="JAVXUP010000029">
    <property type="protein sequence ID" value="KAK3041714.1"/>
    <property type="molecule type" value="Genomic_DNA"/>
</dbReference>
<feature type="active site" description="Nucleophile" evidence="6">
    <location>
        <position position="462"/>
    </location>
</feature>
<keyword evidence="1 6" id="KW-0489">Methyltransferase</keyword>
<comment type="similarity">
    <text evidence="6">Belongs to the class I-like SAM-binding methyltransferase superfamily. RsmB/NOP family.</text>
</comment>
<feature type="domain" description="SAM-dependent MTase RsmB/NOP-type" evidence="8">
    <location>
        <begin position="225"/>
        <end position="528"/>
    </location>
</feature>
<dbReference type="AlphaFoldDB" id="A0AA89BFC9"/>
<feature type="binding site" evidence="6">
    <location>
        <position position="400"/>
    </location>
    <ligand>
        <name>S-adenosyl-L-methionine</name>
        <dbReference type="ChEBI" id="CHEBI:59789"/>
    </ligand>
</feature>
<name>A0AA89BFC9_9ASTE</name>
<dbReference type="InterPro" id="IPR049560">
    <property type="entry name" value="MeTrfase_RsmB-F_NOP2_cat"/>
</dbReference>
<comment type="catalytic activity">
    <reaction evidence="5">
        <text>a cytidine in 25S rRNA + S-adenosyl-L-methionine = a 5-methylcytidine in 25S rRNA + S-adenosyl-L-homocysteine + H(+)</text>
        <dbReference type="Rhea" id="RHEA:47780"/>
        <dbReference type="Rhea" id="RHEA-COMP:11911"/>
        <dbReference type="Rhea" id="RHEA-COMP:11912"/>
        <dbReference type="ChEBI" id="CHEBI:15378"/>
        <dbReference type="ChEBI" id="CHEBI:57856"/>
        <dbReference type="ChEBI" id="CHEBI:59789"/>
        <dbReference type="ChEBI" id="CHEBI:74483"/>
        <dbReference type="ChEBI" id="CHEBI:82748"/>
    </reaction>
</comment>